<reference evidence="2 3" key="1">
    <citation type="submission" date="2017-09" db="EMBL/GenBank/DDBJ databases">
        <authorList>
            <person name="Ehlers B."/>
            <person name="Leendertz F.H."/>
        </authorList>
    </citation>
    <scope>NUCLEOTIDE SEQUENCE [LARGE SCALE GENOMIC DNA]</scope>
    <source>
        <strain evidence="2 3">CGMCC 1.05381</strain>
    </source>
</reference>
<evidence type="ECO:0008006" key="4">
    <source>
        <dbReference type="Google" id="ProtNLM"/>
    </source>
</evidence>
<evidence type="ECO:0000256" key="1">
    <source>
        <dbReference type="SAM" id="SignalP"/>
    </source>
</evidence>
<proteinExistence type="predicted"/>
<gene>
    <name evidence="2" type="ORF">SAMN06296378_0213</name>
</gene>
<dbReference type="Proteomes" id="UP000219440">
    <property type="component" value="Unassembled WGS sequence"/>
</dbReference>
<dbReference type="AlphaFoldDB" id="A0A2C8YAX2"/>
<dbReference type="RefSeq" id="WP_097059399.1">
    <property type="nucleotide sequence ID" value="NZ_BMLC01000002.1"/>
</dbReference>
<keyword evidence="3" id="KW-1185">Reference proteome</keyword>
<evidence type="ECO:0000313" key="2">
    <source>
        <dbReference type="EMBL" id="SOE47370.1"/>
    </source>
</evidence>
<sequence>MRAAALAGAIIAASLTGSLAAAQPAFAGGPVVQVASLTVSPLSGNATADSTFLSSIATNVGAPAGARASGATFIFQGDVSRGPIASMRTVSTPGTYGTFGLDGQPGFADRSTVAANNYVSNLELDAPELGLTTGIVELRYYWSASATGPDAATDPYLQIAIDWNASTGAWSVLPPPVDTTVSLAASSSGSTVTLDASIKDAATGLVDTSAPGPVTFIENSAIIVGIAEVVAGHAVLVLTGVSDGPHTYRADYDSSNFYTHVGSSSGDASVNVGGQGGGTNVTTSVAAGAGGGVLTLTGVPASVALGAATLNAGTLNASGTLNAVVTDSRQLDFPAWSLTGQIADFKSGTKVLSGKYLGWTPSVTGAPNSVAGAVVLPAPGSVSGLTTVSTLATGAPNNVEVSNVSALLQLKAPKNTPAGDYSAVLTLTLI</sequence>
<organism evidence="2 3">
    <name type="scientific">Salinibacterium xinjiangense</name>
    <dbReference type="NCBI Taxonomy" id="386302"/>
    <lineage>
        <taxon>Bacteria</taxon>
        <taxon>Bacillati</taxon>
        <taxon>Actinomycetota</taxon>
        <taxon>Actinomycetes</taxon>
        <taxon>Micrococcales</taxon>
        <taxon>Microbacteriaceae</taxon>
        <taxon>Salinibacterium</taxon>
    </lineage>
</organism>
<dbReference type="OrthoDB" id="5099901at2"/>
<accession>A0A2C8YAX2</accession>
<dbReference type="EMBL" id="OCST01000001">
    <property type="protein sequence ID" value="SOE47370.1"/>
    <property type="molecule type" value="Genomic_DNA"/>
</dbReference>
<feature type="chain" id="PRO_5039377730" description="Ig-like domain (Group 3)" evidence="1">
    <location>
        <begin position="28"/>
        <end position="430"/>
    </location>
</feature>
<protein>
    <recommendedName>
        <fullName evidence="4">Ig-like domain (Group 3)</fullName>
    </recommendedName>
</protein>
<evidence type="ECO:0000313" key="3">
    <source>
        <dbReference type="Proteomes" id="UP000219440"/>
    </source>
</evidence>
<keyword evidence="1" id="KW-0732">Signal</keyword>
<feature type="signal peptide" evidence="1">
    <location>
        <begin position="1"/>
        <end position="27"/>
    </location>
</feature>
<name>A0A2C8YAX2_9MICO</name>